<dbReference type="Gene3D" id="2.60.120.10">
    <property type="entry name" value="Jelly Rolls"/>
    <property type="match status" value="1"/>
</dbReference>
<dbReference type="GO" id="GO:0005829">
    <property type="term" value="C:cytosol"/>
    <property type="evidence" value="ECO:0007669"/>
    <property type="project" value="TreeGrafter"/>
</dbReference>
<dbReference type="GO" id="GO:0000271">
    <property type="term" value="P:polysaccharide biosynthetic process"/>
    <property type="evidence" value="ECO:0007669"/>
    <property type="project" value="TreeGrafter"/>
</dbReference>
<dbReference type="GO" id="GO:0019305">
    <property type="term" value="P:dTDP-rhamnose biosynthetic process"/>
    <property type="evidence" value="ECO:0007669"/>
    <property type="project" value="TreeGrafter"/>
</dbReference>
<dbReference type="SUPFAM" id="SSF51182">
    <property type="entry name" value="RmlC-like cupins"/>
    <property type="match status" value="1"/>
</dbReference>
<accession>A0A381QXC1</accession>
<dbReference type="EMBL" id="UINC01001540">
    <property type="protein sequence ID" value="SUZ83218.1"/>
    <property type="molecule type" value="Genomic_DNA"/>
</dbReference>
<dbReference type="PANTHER" id="PTHR21047">
    <property type="entry name" value="DTDP-6-DEOXY-D-GLUCOSE-3,5 EPIMERASE"/>
    <property type="match status" value="1"/>
</dbReference>
<protein>
    <recommendedName>
        <fullName evidence="2">Spore coat protein</fullName>
    </recommendedName>
</protein>
<organism evidence="1">
    <name type="scientific">marine metagenome</name>
    <dbReference type="NCBI Taxonomy" id="408172"/>
    <lineage>
        <taxon>unclassified sequences</taxon>
        <taxon>metagenomes</taxon>
        <taxon>ecological metagenomes</taxon>
    </lineage>
</organism>
<dbReference type="InterPro" id="IPR011051">
    <property type="entry name" value="RmlC_Cupin_sf"/>
</dbReference>
<reference evidence="1" key="1">
    <citation type="submission" date="2018-05" db="EMBL/GenBank/DDBJ databases">
        <authorList>
            <person name="Lanie J.A."/>
            <person name="Ng W.-L."/>
            <person name="Kazmierczak K.M."/>
            <person name="Andrzejewski T.M."/>
            <person name="Davidsen T.M."/>
            <person name="Wayne K.J."/>
            <person name="Tettelin H."/>
            <person name="Glass J.I."/>
            <person name="Rusch D."/>
            <person name="Podicherti R."/>
            <person name="Tsui H.-C.T."/>
            <person name="Winkler M.E."/>
        </authorList>
    </citation>
    <scope>NUCLEOTIDE SEQUENCE</scope>
</reference>
<sequence>MAVHQDIPDADENVAKSGFLMEVLRDDDDLLRKFGQSTFTVAYKDTIKAFHWHKKQDDLWFVASGKAYIVLHDLRQESSTCGTTETVTAGEGDYKLIVIPVGVAHGYKVVSEEPVLLFYHTTESYDQDNPDEERIPYNDPAIGFDWGSIA</sequence>
<dbReference type="InterPro" id="IPR000888">
    <property type="entry name" value="RmlC-like"/>
</dbReference>
<evidence type="ECO:0008006" key="2">
    <source>
        <dbReference type="Google" id="ProtNLM"/>
    </source>
</evidence>
<gene>
    <name evidence="1" type="ORF">METZ01_LOCUS36072</name>
</gene>
<dbReference type="InterPro" id="IPR014710">
    <property type="entry name" value="RmlC-like_jellyroll"/>
</dbReference>
<proteinExistence type="predicted"/>
<dbReference type="GO" id="GO:0008830">
    <property type="term" value="F:dTDP-4-dehydrorhamnose 3,5-epimerase activity"/>
    <property type="evidence" value="ECO:0007669"/>
    <property type="project" value="InterPro"/>
</dbReference>
<evidence type="ECO:0000313" key="1">
    <source>
        <dbReference type="EMBL" id="SUZ83218.1"/>
    </source>
</evidence>
<dbReference type="PANTHER" id="PTHR21047:SF2">
    <property type="entry name" value="THYMIDINE DIPHOSPHO-4-KETO-RHAMNOSE 3,5-EPIMERASE"/>
    <property type="match status" value="1"/>
</dbReference>
<dbReference type="Pfam" id="PF00908">
    <property type="entry name" value="dTDP_sugar_isom"/>
    <property type="match status" value="1"/>
</dbReference>
<name>A0A381QXC1_9ZZZZ</name>
<dbReference type="AlphaFoldDB" id="A0A381QXC1"/>